<evidence type="ECO:0000313" key="1">
    <source>
        <dbReference type="EMBL" id="GJC85946.1"/>
    </source>
</evidence>
<reference evidence="1 2" key="1">
    <citation type="submission" date="2021-07" db="EMBL/GenBank/DDBJ databases">
        <title>Genome data of Colletotrichum spaethianum.</title>
        <authorList>
            <person name="Utami Y.D."/>
            <person name="Hiruma K."/>
        </authorList>
    </citation>
    <scope>NUCLEOTIDE SEQUENCE [LARGE SCALE GENOMIC DNA]</scope>
    <source>
        <strain evidence="1 2">MAFF 242679</strain>
    </source>
</reference>
<accession>A0AA37LVP2</accession>
<dbReference type="AlphaFoldDB" id="A0AA37LVP2"/>
<evidence type="ECO:0000313" key="2">
    <source>
        <dbReference type="Proteomes" id="UP001055172"/>
    </source>
</evidence>
<keyword evidence="2" id="KW-1185">Reference proteome</keyword>
<proteinExistence type="predicted"/>
<name>A0AA37LVP2_9PEZI</name>
<dbReference type="Proteomes" id="UP001055172">
    <property type="component" value="Unassembled WGS sequence"/>
</dbReference>
<organism evidence="1 2">
    <name type="scientific">Colletotrichum liriopes</name>
    <dbReference type="NCBI Taxonomy" id="708192"/>
    <lineage>
        <taxon>Eukaryota</taxon>
        <taxon>Fungi</taxon>
        <taxon>Dikarya</taxon>
        <taxon>Ascomycota</taxon>
        <taxon>Pezizomycotina</taxon>
        <taxon>Sordariomycetes</taxon>
        <taxon>Hypocreomycetidae</taxon>
        <taxon>Glomerellales</taxon>
        <taxon>Glomerellaceae</taxon>
        <taxon>Colletotrichum</taxon>
        <taxon>Colletotrichum spaethianum species complex</taxon>
    </lineage>
</organism>
<protein>
    <submittedName>
        <fullName evidence="1">Uncharacterized protein</fullName>
    </submittedName>
</protein>
<dbReference type="EMBL" id="BPPX01000019">
    <property type="protein sequence ID" value="GJC85946.1"/>
    <property type="molecule type" value="Genomic_DNA"/>
</dbReference>
<gene>
    <name evidence="1" type="ORF">ColLi_08784</name>
</gene>
<sequence>MSATQRQHERFRALMGDFSNNEPGFVIVRTAYDPDPATDASRWSAALSTLRAHIEPADPLEHYPGLVTVVMEDRDSLDGMNYDTARAAFQSWIAEYCRRDRNENDNGWESDIRRDCFLVVDDSVLASLLTAPPEPPAISGYGHRRLVADGGDPWIVAVDAHEPADVPYNGGAPYLGWTRSYVWALNRLNSDLDVTPLSGGLYPRREYDGQVPLYNGGRGELVDPAGGIEGRYKFPRGTPRGLEGARAMVDEIRAVLGDLAVATCNVNYKQHRRRDSGAVKEGGDA</sequence>
<comment type="caution">
    <text evidence="1">The sequence shown here is derived from an EMBL/GenBank/DDBJ whole genome shotgun (WGS) entry which is preliminary data.</text>
</comment>